<dbReference type="Proteomes" id="UP001229421">
    <property type="component" value="Unassembled WGS sequence"/>
</dbReference>
<sequence>METNTIFAWLLVIITTAITPAVNGKYNSGSHIINVPTTIKETHLHFFMHDTLSGDNPSTILVAKPSNTVVQAGNTLPFGAVYVFDDSLTEELEVTSKVIGNARGMYASVSRGMDVSLLFSGDLELTSGEFNGSSITVVCRDGPTVVKEMAVVGGRGKFRMAKGFTWINAVYVNATSGDAILEWNVTVFHQ</sequence>
<feature type="chain" id="PRO_5041783852" description="Dirigent protein" evidence="4">
    <location>
        <begin position="25"/>
        <end position="190"/>
    </location>
</feature>
<organism evidence="5 6">
    <name type="scientific">Tagetes erecta</name>
    <name type="common">African marigold</name>
    <dbReference type="NCBI Taxonomy" id="13708"/>
    <lineage>
        <taxon>Eukaryota</taxon>
        <taxon>Viridiplantae</taxon>
        <taxon>Streptophyta</taxon>
        <taxon>Embryophyta</taxon>
        <taxon>Tracheophyta</taxon>
        <taxon>Spermatophyta</taxon>
        <taxon>Magnoliopsida</taxon>
        <taxon>eudicotyledons</taxon>
        <taxon>Gunneridae</taxon>
        <taxon>Pentapetalae</taxon>
        <taxon>asterids</taxon>
        <taxon>campanulids</taxon>
        <taxon>Asterales</taxon>
        <taxon>Asteraceae</taxon>
        <taxon>Asteroideae</taxon>
        <taxon>Heliantheae alliance</taxon>
        <taxon>Tageteae</taxon>
        <taxon>Tagetes</taxon>
    </lineage>
</organism>
<evidence type="ECO:0000313" key="6">
    <source>
        <dbReference type="Proteomes" id="UP001229421"/>
    </source>
</evidence>
<dbReference type="GO" id="GO:0009699">
    <property type="term" value="P:phenylpropanoid biosynthetic process"/>
    <property type="evidence" value="ECO:0007669"/>
    <property type="project" value="UniProtKB-ARBA"/>
</dbReference>
<name>A0AAD8KKU0_TARER</name>
<dbReference type="Gene3D" id="2.40.480.10">
    <property type="entry name" value="Allene oxide cyclase-like"/>
    <property type="match status" value="1"/>
</dbReference>
<evidence type="ECO:0000256" key="3">
    <source>
        <dbReference type="ARBA" id="ARBA00022525"/>
    </source>
</evidence>
<comment type="subcellular location">
    <subcellularLocation>
        <location evidence="4">Secreted</location>
        <location evidence="4">Extracellular space</location>
        <location evidence="4">Apoplast</location>
    </subcellularLocation>
</comment>
<dbReference type="InterPro" id="IPR044859">
    <property type="entry name" value="Allene_oxi_cyc_Dirigent"/>
</dbReference>
<dbReference type="PANTHER" id="PTHR21495">
    <property type="entry name" value="NUCLEOPORIN-RELATED"/>
    <property type="match status" value="1"/>
</dbReference>
<dbReference type="Pfam" id="PF03018">
    <property type="entry name" value="Dirigent"/>
    <property type="match status" value="1"/>
</dbReference>
<evidence type="ECO:0000256" key="1">
    <source>
        <dbReference type="ARBA" id="ARBA00010746"/>
    </source>
</evidence>
<comment type="similarity">
    <text evidence="1 4">Belongs to the plant dirigent protein family.</text>
</comment>
<comment type="caution">
    <text evidence="5">The sequence shown here is derived from an EMBL/GenBank/DDBJ whole genome shotgun (WGS) entry which is preliminary data.</text>
</comment>
<evidence type="ECO:0000256" key="4">
    <source>
        <dbReference type="RuleBase" id="RU363099"/>
    </source>
</evidence>
<dbReference type="InterPro" id="IPR004265">
    <property type="entry name" value="Dirigent"/>
</dbReference>
<accession>A0AAD8KKU0</accession>
<dbReference type="GO" id="GO:0048046">
    <property type="term" value="C:apoplast"/>
    <property type="evidence" value="ECO:0007669"/>
    <property type="project" value="UniProtKB-SubCell"/>
</dbReference>
<proteinExistence type="inferred from homology"/>
<comment type="function">
    <text evidence="4">Dirigent proteins impart stereoselectivity on the phenoxy radical-coupling reaction, yielding optically active lignans from two molecules of coniferyl alcohol in the biosynthesis of lignans, flavonolignans, and alkaloids and thus plays a central role in plant secondary metabolism.</text>
</comment>
<keyword evidence="6" id="KW-1185">Reference proteome</keyword>
<keyword evidence="4" id="KW-0732">Signal</keyword>
<keyword evidence="4" id="KW-0052">Apoplast</keyword>
<reference evidence="5" key="1">
    <citation type="journal article" date="2023" name="bioRxiv">
        <title>Improved chromosome-level genome assembly for marigold (Tagetes erecta).</title>
        <authorList>
            <person name="Jiang F."/>
            <person name="Yuan L."/>
            <person name="Wang S."/>
            <person name="Wang H."/>
            <person name="Xu D."/>
            <person name="Wang A."/>
            <person name="Fan W."/>
        </authorList>
    </citation>
    <scope>NUCLEOTIDE SEQUENCE</scope>
    <source>
        <strain evidence="5">WSJ</strain>
        <tissue evidence="5">Leaf</tissue>
    </source>
</reference>
<evidence type="ECO:0000313" key="5">
    <source>
        <dbReference type="EMBL" id="KAK1422966.1"/>
    </source>
</evidence>
<feature type="signal peptide" evidence="4">
    <location>
        <begin position="1"/>
        <end position="24"/>
    </location>
</feature>
<keyword evidence="3 4" id="KW-0964">Secreted</keyword>
<gene>
    <name evidence="5" type="ORF">QVD17_18258</name>
</gene>
<dbReference type="AlphaFoldDB" id="A0AAD8KKU0"/>
<evidence type="ECO:0000256" key="2">
    <source>
        <dbReference type="ARBA" id="ARBA00011738"/>
    </source>
</evidence>
<dbReference type="EMBL" id="JAUHHV010000005">
    <property type="protein sequence ID" value="KAK1422966.1"/>
    <property type="molecule type" value="Genomic_DNA"/>
</dbReference>
<comment type="subunit">
    <text evidence="2 4">Homodimer.</text>
</comment>
<protein>
    <recommendedName>
        <fullName evidence="4">Dirigent protein</fullName>
    </recommendedName>
</protein>